<dbReference type="OrthoDB" id="4886528at2759"/>
<dbReference type="AlphaFoldDB" id="A0A0U5GQ46"/>
<protein>
    <submittedName>
        <fullName evidence="2">Uncharacterized protein</fullName>
    </submittedName>
</protein>
<keyword evidence="3" id="KW-1185">Reference proteome</keyword>
<reference evidence="3" key="1">
    <citation type="journal article" date="2016" name="Genome Announc.">
        <title>Draft genome sequences of fungus Aspergillus calidoustus.</title>
        <authorList>
            <person name="Horn F."/>
            <person name="Linde J."/>
            <person name="Mattern D.J."/>
            <person name="Walther G."/>
            <person name="Guthke R."/>
            <person name="Scherlach K."/>
            <person name="Martin K."/>
            <person name="Brakhage A.A."/>
            <person name="Petzke L."/>
            <person name="Valiante V."/>
        </authorList>
    </citation>
    <scope>NUCLEOTIDE SEQUENCE [LARGE SCALE GENOMIC DNA]</scope>
    <source>
        <strain evidence="3">SF006504</strain>
    </source>
</reference>
<dbReference type="OMA" id="HHGYCCG"/>
<evidence type="ECO:0000256" key="1">
    <source>
        <dbReference type="SAM" id="SignalP"/>
    </source>
</evidence>
<feature type="signal peptide" evidence="1">
    <location>
        <begin position="1"/>
        <end position="19"/>
    </location>
</feature>
<sequence>MKISFLLSTIAFFVSQAAAWHGSMAASGYFDPGNGIRQLIYLTDYTTGSTWQATFYGGFNGCTPDKGHCAVFFVETSPGGYGFEAYLWRTNDGCHNIDFAGALDAHHGYCCGSLPCELWA</sequence>
<feature type="chain" id="PRO_5006858092" evidence="1">
    <location>
        <begin position="20"/>
        <end position="120"/>
    </location>
</feature>
<accession>A0A0U5GQ46</accession>
<name>A0A0U5GQ46_ASPCI</name>
<keyword evidence="1" id="KW-0732">Signal</keyword>
<evidence type="ECO:0000313" key="3">
    <source>
        <dbReference type="Proteomes" id="UP000054771"/>
    </source>
</evidence>
<evidence type="ECO:0000313" key="2">
    <source>
        <dbReference type="EMBL" id="CEN60986.1"/>
    </source>
</evidence>
<dbReference type="Proteomes" id="UP000054771">
    <property type="component" value="Unassembled WGS sequence"/>
</dbReference>
<gene>
    <name evidence="2" type="ORF">ASPCAL07656</name>
</gene>
<proteinExistence type="predicted"/>
<organism evidence="2 3">
    <name type="scientific">Aspergillus calidoustus</name>
    <dbReference type="NCBI Taxonomy" id="454130"/>
    <lineage>
        <taxon>Eukaryota</taxon>
        <taxon>Fungi</taxon>
        <taxon>Dikarya</taxon>
        <taxon>Ascomycota</taxon>
        <taxon>Pezizomycotina</taxon>
        <taxon>Eurotiomycetes</taxon>
        <taxon>Eurotiomycetidae</taxon>
        <taxon>Eurotiales</taxon>
        <taxon>Aspergillaceae</taxon>
        <taxon>Aspergillus</taxon>
        <taxon>Aspergillus subgen. Nidulantes</taxon>
    </lineage>
</organism>
<dbReference type="EMBL" id="CDMC01000006">
    <property type="protein sequence ID" value="CEN60986.1"/>
    <property type="molecule type" value="Genomic_DNA"/>
</dbReference>